<dbReference type="CDD" id="cd04301">
    <property type="entry name" value="NAT_SF"/>
    <property type="match status" value="1"/>
</dbReference>
<accession>A0ABQ4NHW2</accession>
<comment type="caution">
    <text evidence="3">The sequence shown here is derived from an EMBL/GenBank/DDBJ whole genome shotgun (WGS) entry which is preliminary data.</text>
</comment>
<protein>
    <submittedName>
        <fullName evidence="3">N-acetyltransferase</fullName>
    </submittedName>
</protein>
<dbReference type="RefSeq" id="WP_220747291.1">
    <property type="nucleotide sequence ID" value="NZ_BPFH01000001.1"/>
</dbReference>
<organism evidence="3 4">
    <name type="scientific">Jannaschia pagri</name>
    <dbReference type="NCBI Taxonomy" id="2829797"/>
    <lineage>
        <taxon>Bacteria</taxon>
        <taxon>Pseudomonadati</taxon>
        <taxon>Pseudomonadota</taxon>
        <taxon>Alphaproteobacteria</taxon>
        <taxon>Rhodobacterales</taxon>
        <taxon>Roseobacteraceae</taxon>
        <taxon>Jannaschia</taxon>
    </lineage>
</organism>
<evidence type="ECO:0000313" key="3">
    <source>
        <dbReference type="EMBL" id="GIT93779.1"/>
    </source>
</evidence>
<dbReference type="PANTHER" id="PTHR13947:SF37">
    <property type="entry name" value="LD18367P"/>
    <property type="match status" value="1"/>
</dbReference>
<gene>
    <name evidence="3" type="ORF">JANAI62_04020</name>
</gene>
<keyword evidence="4" id="KW-1185">Reference proteome</keyword>
<proteinExistence type="predicted"/>
<name>A0ABQ4NHW2_9RHOB</name>
<sequence>MDGITIRDLVPGDVGWVLQRHGELYWRDEGYDSRFEVLVARVLADFLEGRQPLERAWIAIDTDGVRQGCIFCTRPAPDTAKLRLFLVEPSWRGTGLAQCLLECVIDHARTTEAQSLVLWTHESHRAAGRLYRRNGFILEAQRPVDAFGLATMEQNWRLPL</sequence>
<dbReference type="EMBL" id="BPFH01000001">
    <property type="protein sequence ID" value="GIT93779.1"/>
    <property type="molecule type" value="Genomic_DNA"/>
</dbReference>
<dbReference type="InterPro" id="IPR000182">
    <property type="entry name" value="GNAT_dom"/>
</dbReference>
<dbReference type="SUPFAM" id="SSF55729">
    <property type="entry name" value="Acyl-CoA N-acyltransferases (Nat)"/>
    <property type="match status" value="1"/>
</dbReference>
<evidence type="ECO:0000259" key="2">
    <source>
        <dbReference type="PROSITE" id="PS51186"/>
    </source>
</evidence>
<dbReference type="InterPro" id="IPR050769">
    <property type="entry name" value="NAT_camello-type"/>
</dbReference>
<dbReference type="PANTHER" id="PTHR13947">
    <property type="entry name" value="GNAT FAMILY N-ACETYLTRANSFERASE"/>
    <property type="match status" value="1"/>
</dbReference>
<dbReference type="Proteomes" id="UP000786693">
    <property type="component" value="Unassembled WGS sequence"/>
</dbReference>
<keyword evidence="1" id="KW-0808">Transferase</keyword>
<dbReference type="PROSITE" id="PS51186">
    <property type="entry name" value="GNAT"/>
    <property type="match status" value="1"/>
</dbReference>
<reference evidence="3 4" key="1">
    <citation type="submission" date="2021-05" db="EMBL/GenBank/DDBJ databases">
        <title>Bacteria Genome sequencing.</title>
        <authorList>
            <person name="Takabe Y."/>
            <person name="Nakajima Y."/>
            <person name="Suzuki S."/>
            <person name="Shiozaki T."/>
        </authorList>
    </citation>
    <scope>NUCLEOTIDE SEQUENCE [LARGE SCALE GENOMIC DNA]</scope>
    <source>
        <strain evidence="3 4">AI_62</strain>
    </source>
</reference>
<evidence type="ECO:0000313" key="4">
    <source>
        <dbReference type="Proteomes" id="UP000786693"/>
    </source>
</evidence>
<dbReference type="Gene3D" id="3.40.630.30">
    <property type="match status" value="1"/>
</dbReference>
<dbReference type="InterPro" id="IPR016181">
    <property type="entry name" value="Acyl_CoA_acyltransferase"/>
</dbReference>
<evidence type="ECO:0000256" key="1">
    <source>
        <dbReference type="ARBA" id="ARBA00022679"/>
    </source>
</evidence>
<dbReference type="Pfam" id="PF00583">
    <property type="entry name" value="Acetyltransf_1"/>
    <property type="match status" value="1"/>
</dbReference>
<feature type="domain" description="N-acetyltransferase" evidence="2">
    <location>
        <begin position="4"/>
        <end position="157"/>
    </location>
</feature>